<dbReference type="EMBL" id="BAEN01000061">
    <property type="protein sequence ID" value="GAC15777.1"/>
    <property type="molecule type" value="Genomic_DNA"/>
</dbReference>
<dbReference type="RefSeq" id="WP_008845582.1">
    <property type="nucleotide sequence ID" value="NZ_BAEN01000061.1"/>
</dbReference>
<evidence type="ECO:0000256" key="1">
    <source>
        <dbReference type="SAM" id="Phobius"/>
    </source>
</evidence>
<feature type="transmembrane region" description="Helical" evidence="1">
    <location>
        <begin position="213"/>
        <end position="234"/>
    </location>
</feature>
<feature type="transmembrane region" description="Helical" evidence="1">
    <location>
        <begin position="12"/>
        <end position="31"/>
    </location>
</feature>
<evidence type="ECO:0000259" key="2">
    <source>
        <dbReference type="Pfam" id="PF07786"/>
    </source>
</evidence>
<sequence>MSAKPTNKRVYTVDLMRFSAIVLMVIFHFIYDLKFFGWVPSEIPDGAGWREFRYVILTLFFLCVGFSLAAVHGGKFKKKHFVKRLIQLILASAAVTLSSLIMAPQNWIFFGVLHFIAVASLLCVGFSGFPKTALIVGIAIIVVYNLGWVSGVWPFQPIRHLLPGYTNDYVGLFPWTGVVLIGIWLAYQAWFLNDPAKSFPRSKIVLFASKHSLIIYLIHQPILFAIFGAISWSLSV</sequence>
<dbReference type="AlphaFoldDB" id="K6YC47"/>
<comment type="caution">
    <text evidence="3">The sequence shown here is derived from an EMBL/GenBank/DDBJ whole genome shotgun (WGS) entry which is preliminary data.</text>
</comment>
<dbReference type="InterPro" id="IPR012429">
    <property type="entry name" value="HGSNAT_cat"/>
</dbReference>
<organism evidence="3 4">
    <name type="scientific">Aliiglaciecola lipolytica E3</name>
    <dbReference type="NCBI Taxonomy" id="1127673"/>
    <lineage>
        <taxon>Bacteria</taxon>
        <taxon>Pseudomonadati</taxon>
        <taxon>Pseudomonadota</taxon>
        <taxon>Gammaproteobacteria</taxon>
        <taxon>Alteromonadales</taxon>
        <taxon>Alteromonadaceae</taxon>
        <taxon>Aliiglaciecola</taxon>
    </lineage>
</organism>
<dbReference type="eggNOG" id="COG3503">
    <property type="taxonomic scope" value="Bacteria"/>
</dbReference>
<accession>K6YC47</accession>
<protein>
    <recommendedName>
        <fullName evidence="2">Heparan-alpha-glucosaminide N-acetyltransferase catalytic domain-containing protein</fullName>
    </recommendedName>
</protein>
<name>K6YC47_9ALTE</name>
<proteinExistence type="predicted"/>
<keyword evidence="4" id="KW-1185">Reference proteome</keyword>
<gene>
    <name evidence="3" type="ORF">GLIP_3156</name>
</gene>
<keyword evidence="1" id="KW-0812">Transmembrane</keyword>
<evidence type="ECO:0000313" key="4">
    <source>
        <dbReference type="Proteomes" id="UP000006334"/>
    </source>
</evidence>
<feature type="domain" description="Heparan-alpha-glucosaminide N-acetyltransferase catalytic" evidence="2">
    <location>
        <begin position="9"/>
        <end position="221"/>
    </location>
</feature>
<feature type="transmembrane region" description="Helical" evidence="1">
    <location>
        <begin position="51"/>
        <end position="73"/>
    </location>
</feature>
<dbReference type="Proteomes" id="UP000006334">
    <property type="component" value="Unassembled WGS sequence"/>
</dbReference>
<dbReference type="Pfam" id="PF07786">
    <property type="entry name" value="HGSNAT_cat"/>
    <property type="match status" value="1"/>
</dbReference>
<keyword evidence="1" id="KW-0472">Membrane</keyword>
<feature type="transmembrane region" description="Helical" evidence="1">
    <location>
        <begin position="107"/>
        <end position="126"/>
    </location>
</feature>
<evidence type="ECO:0000313" key="3">
    <source>
        <dbReference type="EMBL" id="GAC15777.1"/>
    </source>
</evidence>
<keyword evidence="1" id="KW-1133">Transmembrane helix</keyword>
<reference evidence="3 4" key="1">
    <citation type="journal article" date="2017" name="Antonie Van Leeuwenhoek">
        <title>Rhizobium rhizosphaerae sp. nov., a novel species isolated from rice rhizosphere.</title>
        <authorList>
            <person name="Zhao J.J."/>
            <person name="Zhang J."/>
            <person name="Zhang R.J."/>
            <person name="Zhang C.W."/>
            <person name="Yin H.Q."/>
            <person name="Zhang X.X."/>
        </authorList>
    </citation>
    <scope>NUCLEOTIDE SEQUENCE [LARGE SCALE GENOMIC DNA]</scope>
    <source>
        <strain evidence="3 4">E3</strain>
    </source>
</reference>
<dbReference type="OrthoDB" id="9807591at2"/>
<feature type="transmembrane region" description="Helical" evidence="1">
    <location>
        <begin position="85"/>
        <end position="101"/>
    </location>
</feature>
<feature type="transmembrane region" description="Helical" evidence="1">
    <location>
        <begin position="133"/>
        <end position="153"/>
    </location>
</feature>
<feature type="transmembrane region" description="Helical" evidence="1">
    <location>
        <begin position="173"/>
        <end position="192"/>
    </location>
</feature>